<protein>
    <recommendedName>
        <fullName evidence="1">Mos1 transposase HTH domain-containing protein</fullName>
    </recommendedName>
</protein>
<dbReference type="EMBL" id="JABDTM020023774">
    <property type="protein sequence ID" value="KAH0814925.1"/>
    <property type="molecule type" value="Genomic_DNA"/>
</dbReference>
<dbReference type="PANTHER" id="PTHR46060:SF1">
    <property type="entry name" value="MARINER MOS1 TRANSPOSASE-LIKE PROTEIN"/>
    <property type="match status" value="1"/>
</dbReference>
<dbReference type="Pfam" id="PF17906">
    <property type="entry name" value="HTH_48"/>
    <property type="match status" value="1"/>
</dbReference>
<reference evidence="2" key="2">
    <citation type="submission" date="2021-08" db="EMBL/GenBank/DDBJ databases">
        <authorList>
            <person name="Eriksson T."/>
        </authorList>
    </citation>
    <scope>NUCLEOTIDE SEQUENCE</scope>
    <source>
        <strain evidence="2">Stoneville</strain>
        <tissue evidence="2">Whole head</tissue>
    </source>
</reference>
<evidence type="ECO:0000313" key="2">
    <source>
        <dbReference type="EMBL" id="KAH0814925.1"/>
    </source>
</evidence>
<sequence>MDKIAIRGVIQFFFLEGKTAKEIHERIFPTLGDSCPSYEAVRLWFNEFKRGRTSIEDAPRSGGPKTAVVPKIIDKVHDMVLADRRVKVRELAEAVGISTERVHFILHHELHMKKICARWVPRLLTPEQKRIRMTTSAECLKIFKKDSTDFLRRFVTMDETWIHHYTPETKQQSKQWTAPGEPTPKKAKTVPSAGKVMASVFWDAKGILLIDYLEKGKTITGDYYAALLVKLKTVIGEKRPGMAKKKVLFHHDNAPVHSGRVASQKLSDLKFQVLPHPPYLPDLAPSDYHLFPKLKTFLAGQKFQSNEDVMKCVNDYFEGLEENHFREGIKKFEKRWGKCVELRGDYVEK</sequence>
<reference evidence="2" key="1">
    <citation type="journal article" date="2020" name="J Insects Food Feed">
        <title>The yellow mealworm (Tenebrio molitor) genome: a resource for the emerging insects as food and feed industry.</title>
        <authorList>
            <person name="Eriksson T."/>
            <person name="Andere A."/>
            <person name="Kelstrup H."/>
            <person name="Emery V."/>
            <person name="Picard C."/>
        </authorList>
    </citation>
    <scope>NUCLEOTIDE SEQUENCE</scope>
    <source>
        <strain evidence="2">Stoneville</strain>
        <tissue evidence="2">Whole head</tissue>
    </source>
</reference>
<feature type="domain" description="Mos1 transposase HTH" evidence="1">
    <location>
        <begin position="3"/>
        <end position="51"/>
    </location>
</feature>
<dbReference type="Gene3D" id="1.10.10.1450">
    <property type="match status" value="1"/>
</dbReference>
<dbReference type="GO" id="GO:0003676">
    <property type="term" value="F:nucleic acid binding"/>
    <property type="evidence" value="ECO:0007669"/>
    <property type="project" value="InterPro"/>
</dbReference>
<proteinExistence type="predicted"/>
<dbReference type="InterPro" id="IPR036397">
    <property type="entry name" value="RNaseH_sf"/>
</dbReference>
<dbReference type="InterPro" id="IPR041426">
    <property type="entry name" value="Mos1_HTH"/>
</dbReference>
<evidence type="ECO:0000313" key="3">
    <source>
        <dbReference type="Proteomes" id="UP000719412"/>
    </source>
</evidence>
<keyword evidence="3" id="KW-1185">Reference proteome</keyword>
<dbReference type="InterPro" id="IPR001888">
    <property type="entry name" value="Transposase_1"/>
</dbReference>
<evidence type="ECO:0000259" key="1">
    <source>
        <dbReference type="Pfam" id="PF17906"/>
    </source>
</evidence>
<dbReference type="PANTHER" id="PTHR46060">
    <property type="entry name" value="MARINER MOS1 TRANSPOSASE-LIKE PROTEIN"/>
    <property type="match status" value="1"/>
</dbReference>
<accession>A0A8J6LBK3</accession>
<comment type="caution">
    <text evidence="2">The sequence shown here is derived from an EMBL/GenBank/DDBJ whole genome shotgun (WGS) entry which is preliminary data.</text>
</comment>
<gene>
    <name evidence="2" type="ORF">GEV33_007867</name>
</gene>
<organism evidence="2 3">
    <name type="scientific">Tenebrio molitor</name>
    <name type="common">Yellow mealworm beetle</name>
    <dbReference type="NCBI Taxonomy" id="7067"/>
    <lineage>
        <taxon>Eukaryota</taxon>
        <taxon>Metazoa</taxon>
        <taxon>Ecdysozoa</taxon>
        <taxon>Arthropoda</taxon>
        <taxon>Hexapoda</taxon>
        <taxon>Insecta</taxon>
        <taxon>Pterygota</taxon>
        <taxon>Neoptera</taxon>
        <taxon>Endopterygota</taxon>
        <taxon>Coleoptera</taxon>
        <taxon>Polyphaga</taxon>
        <taxon>Cucujiformia</taxon>
        <taxon>Tenebrionidae</taxon>
        <taxon>Tenebrio</taxon>
    </lineage>
</organism>
<dbReference type="AlphaFoldDB" id="A0A8J6LBK3"/>
<dbReference type="Proteomes" id="UP000719412">
    <property type="component" value="Unassembled WGS sequence"/>
</dbReference>
<dbReference type="Gene3D" id="3.30.420.10">
    <property type="entry name" value="Ribonuclease H-like superfamily/Ribonuclease H"/>
    <property type="match status" value="1"/>
</dbReference>
<dbReference type="InterPro" id="IPR052709">
    <property type="entry name" value="Transposase-MT_Hybrid"/>
</dbReference>
<dbReference type="Pfam" id="PF01359">
    <property type="entry name" value="Transposase_1"/>
    <property type="match status" value="1"/>
</dbReference>
<name>A0A8J6LBK3_TENMO</name>